<evidence type="ECO:0000256" key="1">
    <source>
        <dbReference type="SAM" id="MobiDB-lite"/>
    </source>
</evidence>
<accession>A0A3L6RGZ7</accession>
<feature type="region of interest" description="Disordered" evidence="1">
    <location>
        <begin position="138"/>
        <end position="177"/>
    </location>
</feature>
<feature type="compositionally biased region" description="Low complexity" evidence="1">
    <location>
        <begin position="50"/>
        <end position="65"/>
    </location>
</feature>
<protein>
    <submittedName>
        <fullName evidence="2">Uncharacterized protein</fullName>
    </submittedName>
</protein>
<feature type="region of interest" description="Disordered" evidence="1">
    <location>
        <begin position="20"/>
        <end position="81"/>
    </location>
</feature>
<evidence type="ECO:0000313" key="2">
    <source>
        <dbReference type="EMBL" id="RLN03352.1"/>
    </source>
</evidence>
<organism evidence="2 3">
    <name type="scientific">Panicum miliaceum</name>
    <name type="common">Proso millet</name>
    <name type="synonym">Broomcorn millet</name>
    <dbReference type="NCBI Taxonomy" id="4540"/>
    <lineage>
        <taxon>Eukaryota</taxon>
        <taxon>Viridiplantae</taxon>
        <taxon>Streptophyta</taxon>
        <taxon>Embryophyta</taxon>
        <taxon>Tracheophyta</taxon>
        <taxon>Spermatophyta</taxon>
        <taxon>Magnoliopsida</taxon>
        <taxon>Liliopsida</taxon>
        <taxon>Poales</taxon>
        <taxon>Poaceae</taxon>
        <taxon>PACMAD clade</taxon>
        <taxon>Panicoideae</taxon>
        <taxon>Panicodae</taxon>
        <taxon>Paniceae</taxon>
        <taxon>Panicinae</taxon>
        <taxon>Panicum</taxon>
        <taxon>Panicum sect. Panicum</taxon>
    </lineage>
</organism>
<name>A0A3L6RGZ7_PANMI</name>
<sequence length="220" mass="23031">MSTFTAVALPTPWFCHAGPTGGPHSLPPSRVPPSVPNRKHCSSGPPIPTSASRSGAAEAGRCCSRGGRRRSKPRAEQVPRHRVPCSWTWGLLRKHGVLRKHGGREEPRRGRAGAAVALRLGRPVGRAAWVRPAVGAEPGARGARRRCGRPPSPGRIRGRRSAGARAGTSGAGWGAAGPVVVPMTQEVMAVDPNGKDNATVEQPITPLLLVAPPAPAFCRV</sequence>
<gene>
    <name evidence="2" type="ORF">C2845_PM13G07090</name>
</gene>
<evidence type="ECO:0000313" key="3">
    <source>
        <dbReference type="Proteomes" id="UP000275267"/>
    </source>
</evidence>
<dbReference type="AlphaFoldDB" id="A0A3L6RGZ7"/>
<comment type="caution">
    <text evidence="2">The sequence shown here is derived from an EMBL/GenBank/DDBJ whole genome shotgun (WGS) entry which is preliminary data.</text>
</comment>
<keyword evidence="3" id="KW-1185">Reference proteome</keyword>
<dbReference type="EMBL" id="PQIB02000008">
    <property type="protein sequence ID" value="RLN03352.1"/>
    <property type="molecule type" value="Genomic_DNA"/>
</dbReference>
<feature type="compositionally biased region" description="Pro residues" evidence="1">
    <location>
        <begin position="25"/>
        <end position="35"/>
    </location>
</feature>
<dbReference type="Proteomes" id="UP000275267">
    <property type="component" value="Unassembled WGS sequence"/>
</dbReference>
<proteinExistence type="predicted"/>
<reference evidence="3" key="1">
    <citation type="journal article" date="2019" name="Nat. Commun.">
        <title>The genome of broomcorn millet.</title>
        <authorList>
            <person name="Zou C."/>
            <person name="Miki D."/>
            <person name="Li D."/>
            <person name="Tang Q."/>
            <person name="Xiao L."/>
            <person name="Rajput S."/>
            <person name="Deng P."/>
            <person name="Jia W."/>
            <person name="Huang R."/>
            <person name="Zhang M."/>
            <person name="Sun Y."/>
            <person name="Hu J."/>
            <person name="Fu X."/>
            <person name="Schnable P.S."/>
            <person name="Li F."/>
            <person name="Zhang H."/>
            <person name="Feng B."/>
            <person name="Zhu X."/>
            <person name="Liu R."/>
            <person name="Schnable J.C."/>
            <person name="Zhu J.-K."/>
            <person name="Zhang H."/>
        </authorList>
    </citation>
    <scope>NUCLEOTIDE SEQUENCE [LARGE SCALE GENOMIC DNA]</scope>
</reference>